<protein>
    <recommendedName>
        <fullName evidence="1">DUF5672 domain-containing protein</fullName>
    </recommendedName>
</protein>
<dbReference type="RefSeq" id="WP_073386487.1">
    <property type="nucleotide sequence ID" value="NZ_FQXK01000010.1"/>
</dbReference>
<sequence>MPEYKNGKLQLPNVTLVALTSVKIKPTIKAMLYSMRGIDFGDAVLITHEKPFMLPKKIRYAHIDKIDEINKFNYACVYELGKYIKTDYILLVHYDGFVIHPESWRDEFLDYDYIGSPWPLPPDDDPVKYRDPDGKIIRVGNSVGIRSKKLLDLPGQLNLPWESFYGWYNEDGFLCCHHHKELEAAGCKYAPIEVARYFGREQTFEETTGIKPFTFHKWGGENADFPKFDKTPWIKVLYRRIRYGQKKEDT</sequence>
<accession>A0A1M5XTN9</accession>
<evidence type="ECO:0000259" key="1">
    <source>
        <dbReference type="Pfam" id="PF18922"/>
    </source>
</evidence>
<proteinExistence type="predicted"/>
<dbReference type="Pfam" id="PF18922">
    <property type="entry name" value="DUF5672"/>
    <property type="match status" value="1"/>
</dbReference>
<evidence type="ECO:0000313" key="3">
    <source>
        <dbReference type="Proteomes" id="UP000184278"/>
    </source>
</evidence>
<dbReference type="EMBL" id="FQXK01000010">
    <property type="protein sequence ID" value="SHI03195.1"/>
    <property type="molecule type" value="Genomic_DNA"/>
</dbReference>
<name>A0A1M5XTN9_BUTFI</name>
<organism evidence="2 3">
    <name type="scientific">Butyrivibrio fibrisolvens DSM 3071</name>
    <dbReference type="NCBI Taxonomy" id="1121131"/>
    <lineage>
        <taxon>Bacteria</taxon>
        <taxon>Bacillati</taxon>
        <taxon>Bacillota</taxon>
        <taxon>Clostridia</taxon>
        <taxon>Lachnospirales</taxon>
        <taxon>Lachnospiraceae</taxon>
        <taxon>Butyrivibrio</taxon>
    </lineage>
</organism>
<dbReference type="Proteomes" id="UP000184278">
    <property type="component" value="Unassembled WGS sequence"/>
</dbReference>
<dbReference type="AlphaFoldDB" id="A0A1M5XTN9"/>
<reference evidence="3" key="1">
    <citation type="submission" date="2016-11" db="EMBL/GenBank/DDBJ databases">
        <authorList>
            <person name="Varghese N."/>
            <person name="Submissions S."/>
        </authorList>
    </citation>
    <scope>NUCLEOTIDE SEQUENCE [LARGE SCALE GENOMIC DNA]</scope>
    <source>
        <strain evidence="3">DSM 3071</strain>
    </source>
</reference>
<dbReference type="OrthoDB" id="7391526at2"/>
<dbReference type="STRING" id="1121131.SAMN02745229_01319"/>
<dbReference type="GeneID" id="89511402"/>
<gene>
    <name evidence="2" type="ORF">SAMN02745229_01319</name>
</gene>
<dbReference type="InterPro" id="IPR043729">
    <property type="entry name" value="DUF5672"/>
</dbReference>
<feature type="domain" description="DUF5672" evidence="1">
    <location>
        <begin position="83"/>
        <end position="216"/>
    </location>
</feature>
<evidence type="ECO:0000313" key="2">
    <source>
        <dbReference type="EMBL" id="SHI03195.1"/>
    </source>
</evidence>
<keyword evidence="3" id="KW-1185">Reference proteome</keyword>